<evidence type="ECO:0000313" key="2">
    <source>
        <dbReference type="Proteomes" id="UP001189624"/>
    </source>
</evidence>
<dbReference type="AlphaFoldDB" id="A0AA86RWX0"/>
<dbReference type="EMBL" id="OY731399">
    <property type="protein sequence ID" value="CAJ1933111.1"/>
    <property type="molecule type" value="Genomic_DNA"/>
</dbReference>
<dbReference type="Gramene" id="rna-AYBTSS11_LOCUS6164">
    <property type="protein sequence ID" value="CAJ1933111.1"/>
    <property type="gene ID" value="gene-AYBTSS11_LOCUS6164"/>
</dbReference>
<dbReference type="Proteomes" id="UP001189624">
    <property type="component" value="Chromosome 2"/>
</dbReference>
<reference evidence="1" key="1">
    <citation type="submission" date="2023-10" db="EMBL/GenBank/DDBJ databases">
        <authorList>
            <person name="Domelevo Entfellner J.-B."/>
        </authorList>
    </citation>
    <scope>NUCLEOTIDE SEQUENCE</scope>
</reference>
<proteinExistence type="predicted"/>
<organism evidence="1 2">
    <name type="scientific">Sphenostylis stenocarpa</name>
    <dbReference type="NCBI Taxonomy" id="92480"/>
    <lineage>
        <taxon>Eukaryota</taxon>
        <taxon>Viridiplantae</taxon>
        <taxon>Streptophyta</taxon>
        <taxon>Embryophyta</taxon>
        <taxon>Tracheophyta</taxon>
        <taxon>Spermatophyta</taxon>
        <taxon>Magnoliopsida</taxon>
        <taxon>eudicotyledons</taxon>
        <taxon>Gunneridae</taxon>
        <taxon>Pentapetalae</taxon>
        <taxon>rosids</taxon>
        <taxon>fabids</taxon>
        <taxon>Fabales</taxon>
        <taxon>Fabaceae</taxon>
        <taxon>Papilionoideae</taxon>
        <taxon>50 kb inversion clade</taxon>
        <taxon>NPAAA clade</taxon>
        <taxon>indigoferoid/millettioid clade</taxon>
        <taxon>Phaseoleae</taxon>
        <taxon>Sphenostylis</taxon>
    </lineage>
</organism>
<accession>A0AA86RWX0</accession>
<keyword evidence="2" id="KW-1185">Reference proteome</keyword>
<name>A0AA86RWX0_9FABA</name>
<evidence type="ECO:0000313" key="1">
    <source>
        <dbReference type="EMBL" id="CAJ1933111.1"/>
    </source>
</evidence>
<sequence>MEGTRTLLPFIIQFEPKERVPENEEPSLLSFKRHLHLLPQVTLSSLLSSSSRCFRLTLAVISHYAFCLVHRFSYCGILIPVAFAVSCNAADVDAAAAVAMRSVSQVVFKNLESNVKMYR</sequence>
<gene>
    <name evidence="1" type="ORF">AYBTSS11_LOCUS6164</name>
</gene>
<protein>
    <submittedName>
        <fullName evidence="1">Uncharacterized protein</fullName>
    </submittedName>
</protein>